<gene>
    <name evidence="1" type="ORF">DPMN_150923</name>
</gene>
<proteinExistence type="predicted"/>
<sequence>MRSIVAYLNNLGLTQNTDQKEDKKECVQLQIREMNSNAFLASEITRRNRQRFSSRQSDVDMSIRGEAVRSRNSLQIKLNSTRRYYLISRMYSLYNQSTCIKTFL</sequence>
<name>A0A9D4J611_DREPO</name>
<comment type="caution">
    <text evidence="1">The sequence shown here is derived from an EMBL/GenBank/DDBJ whole genome shotgun (WGS) entry which is preliminary data.</text>
</comment>
<protein>
    <submittedName>
        <fullName evidence="1">Uncharacterized protein</fullName>
    </submittedName>
</protein>
<evidence type="ECO:0000313" key="1">
    <source>
        <dbReference type="EMBL" id="KAH3797344.1"/>
    </source>
</evidence>
<dbReference type="Proteomes" id="UP000828390">
    <property type="component" value="Unassembled WGS sequence"/>
</dbReference>
<reference evidence="1" key="1">
    <citation type="journal article" date="2019" name="bioRxiv">
        <title>The Genome of the Zebra Mussel, Dreissena polymorpha: A Resource for Invasive Species Research.</title>
        <authorList>
            <person name="McCartney M.A."/>
            <person name="Auch B."/>
            <person name="Kono T."/>
            <person name="Mallez S."/>
            <person name="Zhang Y."/>
            <person name="Obille A."/>
            <person name="Becker A."/>
            <person name="Abrahante J.E."/>
            <person name="Garbe J."/>
            <person name="Badalamenti J.P."/>
            <person name="Herman A."/>
            <person name="Mangelson H."/>
            <person name="Liachko I."/>
            <person name="Sullivan S."/>
            <person name="Sone E.D."/>
            <person name="Koren S."/>
            <person name="Silverstein K.A.T."/>
            <person name="Beckman K.B."/>
            <person name="Gohl D.M."/>
        </authorList>
    </citation>
    <scope>NUCLEOTIDE SEQUENCE</scope>
    <source>
        <strain evidence="1">Duluth1</strain>
        <tissue evidence="1">Whole animal</tissue>
    </source>
</reference>
<organism evidence="1 2">
    <name type="scientific">Dreissena polymorpha</name>
    <name type="common">Zebra mussel</name>
    <name type="synonym">Mytilus polymorpha</name>
    <dbReference type="NCBI Taxonomy" id="45954"/>
    <lineage>
        <taxon>Eukaryota</taxon>
        <taxon>Metazoa</taxon>
        <taxon>Spiralia</taxon>
        <taxon>Lophotrochozoa</taxon>
        <taxon>Mollusca</taxon>
        <taxon>Bivalvia</taxon>
        <taxon>Autobranchia</taxon>
        <taxon>Heteroconchia</taxon>
        <taxon>Euheterodonta</taxon>
        <taxon>Imparidentia</taxon>
        <taxon>Neoheterodontei</taxon>
        <taxon>Myida</taxon>
        <taxon>Dreissenoidea</taxon>
        <taxon>Dreissenidae</taxon>
        <taxon>Dreissena</taxon>
    </lineage>
</organism>
<keyword evidence="2" id="KW-1185">Reference proteome</keyword>
<dbReference type="AlphaFoldDB" id="A0A9D4J611"/>
<accession>A0A9D4J611</accession>
<reference evidence="1" key="2">
    <citation type="submission" date="2020-11" db="EMBL/GenBank/DDBJ databases">
        <authorList>
            <person name="McCartney M.A."/>
            <person name="Auch B."/>
            <person name="Kono T."/>
            <person name="Mallez S."/>
            <person name="Becker A."/>
            <person name="Gohl D.M."/>
            <person name="Silverstein K.A.T."/>
            <person name="Koren S."/>
            <person name="Bechman K.B."/>
            <person name="Herman A."/>
            <person name="Abrahante J.E."/>
            <person name="Garbe J."/>
        </authorList>
    </citation>
    <scope>NUCLEOTIDE SEQUENCE</scope>
    <source>
        <strain evidence="1">Duluth1</strain>
        <tissue evidence="1">Whole animal</tissue>
    </source>
</reference>
<dbReference type="EMBL" id="JAIWYP010000007">
    <property type="protein sequence ID" value="KAH3797344.1"/>
    <property type="molecule type" value="Genomic_DNA"/>
</dbReference>
<evidence type="ECO:0000313" key="2">
    <source>
        <dbReference type="Proteomes" id="UP000828390"/>
    </source>
</evidence>